<organism evidence="2 3">
    <name type="scientific">Actinokineospora guangxiensis</name>
    <dbReference type="NCBI Taxonomy" id="1490288"/>
    <lineage>
        <taxon>Bacteria</taxon>
        <taxon>Bacillati</taxon>
        <taxon>Actinomycetota</taxon>
        <taxon>Actinomycetes</taxon>
        <taxon>Pseudonocardiales</taxon>
        <taxon>Pseudonocardiaceae</taxon>
        <taxon>Actinokineospora</taxon>
    </lineage>
</organism>
<evidence type="ECO:0000259" key="1">
    <source>
        <dbReference type="Pfam" id="PF13443"/>
    </source>
</evidence>
<gene>
    <name evidence="2" type="ORF">ACFPM7_23505</name>
</gene>
<reference evidence="3" key="1">
    <citation type="journal article" date="2019" name="Int. J. Syst. Evol. Microbiol.">
        <title>The Global Catalogue of Microorganisms (GCM) 10K type strain sequencing project: providing services to taxonomists for standard genome sequencing and annotation.</title>
        <authorList>
            <consortium name="The Broad Institute Genomics Platform"/>
            <consortium name="The Broad Institute Genome Sequencing Center for Infectious Disease"/>
            <person name="Wu L."/>
            <person name="Ma J."/>
        </authorList>
    </citation>
    <scope>NUCLEOTIDE SEQUENCE [LARGE SCALE GENOMIC DNA]</scope>
    <source>
        <strain evidence="3">CCUG 59778</strain>
    </source>
</reference>
<feature type="domain" description="HTH cro/C1-type" evidence="1">
    <location>
        <begin position="12"/>
        <end position="77"/>
    </location>
</feature>
<dbReference type="Pfam" id="PF13443">
    <property type="entry name" value="HTH_26"/>
    <property type="match status" value="1"/>
</dbReference>
<sequence>MLGRRKLGFHWNLRRLMAAHDLWKTTELIPLLRERGVELSPSQVYRLVTDKPERLSLTVLIALCAILDCTPTDLIEHGYATTTPAASPLSASSREHRFGFTSPHDFDIPMSGSSTSNAARRVSSSWNHWFRYPRRQP</sequence>
<evidence type="ECO:0000313" key="2">
    <source>
        <dbReference type="EMBL" id="MFC5290032.1"/>
    </source>
</evidence>
<protein>
    <submittedName>
        <fullName evidence="2">Helix-turn-helix domain-containing protein</fullName>
    </submittedName>
</protein>
<proteinExistence type="predicted"/>
<dbReference type="EMBL" id="JBHSKF010000014">
    <property type="protein sequence ID" value="MFC5290032.1"/>
    <property type="molecule type" value="Genomic_DNA"/>
</dbReference>
<dbReference type="Proteomes" id="UP001596157">
    <property type="component" value="Unassembled WGS sequence"/>
</dbReference>
<keyword evidence="3" id="KW-1185">Reference proteome</keyword>
<evidence type="ECO:0000313" key="3">
    <source>
        <dbReference type="Proteomes" id="UP001596157"/>
    </source>
</evidence>
<name>A0ABW0ET33_9PSEU</name>
<comment type="caution">
    <text evidence="2">The sequence shown here is derived from an EMBL/GenBank/DDBJ whole genome shotgun (WGS) entry which is preliminary data.</text>
</comment>
<accession>A0ABW0ET33</accession>
<dbReference type="InterPro" id="IPR001387">
    <property type="entry name" value="Cro/C1-type_HTH"/>
</dbReference>
<dbReference type="RefSeq" id="WP_378249904.1">
    <property type="nucleotide sequence ID" value="NZ_JBHSKF010000014.1"/>
</dbReference>